<dbReference type="Proteomes" id="UP001148662">
    <property type="component" value="Unassembled WGS sequence"/>
</dbReference>
<evidence type="ECO:0000313" key="1">
    <source>
        <dbReference type="EMBL" id="KAJ3559401.1"/>
    </source>
</evidence>
<keyword evidence="2" id="KW-1185">Reference proteome</keyword>
<sequence>MKLSLRSLRLSVNRSAYPKKASLLGLPNDIIVCRHFYNLTHHAVLWKRFLRNTDVALPPLPPTSRHCLRNLSSLEAERLLVRTLSLDYNFQFGTPRPLDIWNFNAYHQVKQMILLPGSQYMVASVCEMSGTNWSVVVFIMDGRHNVIPIAKMPTHTKAYNLHAKYLTVNGVTGITVAYVRRAWRHRDDANKGIDISDYSGDYSVDPPYPVKYECHALHVSLAALEAICDPRFVPGSPEFIAHAAAQPPPFHRLCLIRSSRELGTLTLDEIRGKAHLTVLRKPTTLMMKPLDGGPATIVNTHRILAFRHLPPQNQTLIVRAIDAPPSRSHRAVMSLELCNIPNNLSKETMDVTSQSADWCFLYEDTAQHAFITEFVTSNWFEDELASEKGIPAKDKYDPTIKPPPIHIFFKVTAPDEGLLRVTFYPNKVTELALPTPAASPTSSRPKPKAPEERVIYQYAFAHASPVRFVQAYEGTQYRIVPGTHHHLLYTVPRADRRDTPKVMEFYRYFDKELYADKPTPLVEGELRRPMRSLDLTRFQDFPEGCRAFYWDDTVGRLVYTVEGTTRIHVIDYARRPKEDFYGKRLPLAAEQDHNVDADSVALELEVRNLEMKELGDVFEGEEEE</sequence>
<reference evidence="1" key="1">
    <citation type="submission" date="2022-07" db="EMBL/GenBank/DDBJ databases">
        <title>Genome Sequence of Phlebia brevispora.</title>
        <authorList>
            <person name="Buettner E."/>
        </authorList>
    </citation>
    <scope>NUCLEOTIDE SEQUENCE</scope>
    <source>
        <strain evidence="1">MPL23</strain>
    </source>
</reference>
<evidence type="ECO:0000313" key="2">
    <source>
        <dbReference type="Proteomes" id="UP001148662"/>
    </source>
</evidence>
<name>A0ACC1TEJ0_9APHY</name>
<dbReference type="EMBL" id="JANHOG010000028">
    <property type="protein sequence ID" value="KAJ3559401.1"/>
    <property type="molecule type" value="Genomic_DNA"/>
</dbReference>
<protein>
    <submittedName>
        <fullName evidence="1">Uncharacterized protein</fullName>
    </submittedName>
</protein>
<comment type="caution">
    <text evidence="1">The sequence shown here is derived from an EMBL/GenBank/DDBJ whole genome shotgun (WGS) entry which is preliminary data.</text>
</comment>
<accession>A0ACC1TEJ0</accession>
<gene>
    <name evidence="1" type="ORF">NM688_g373</name>
</gene>
<organism evidence="1 2">
    <name type="scientific">Phlebia brevispora</name>
    <dbReference type="NCBI Taxonomy" id="194682"/>
    <lineage>
        <taxon>Eukaryota</taxon>
        <taxon>Fungi</taxon>
        <taxon>Dikarya</taxon>
        <taxon>Basidiomycota</taxon>
        <taxon>Agaricomycotina</taxon>
        <taxon>Agaricomycetes</taxon>
        <taxon>Polyporales</taxon>
        <taxon>Meruliaceae</taxon>
        <taxon>Phlebia</taxon>
    </lineage>
</organism>
<proteinExistence type="predicted"/>